<evidence type="ECO:0000256" key="1">
    <source>
        <dbReference type="ARBA" id="ARBA00006174"/>
    </source>
</evidence>
<dbReference type="InterPro" id="IPR036148">
    <property type="entry name" value="MmgE/PrpD_sf"/>
</dbReference>
<dbReference type="SUPFAM" id="SSF103378">
    <property type="entry name" value="2-methylcitrate dehydratase PrpD"/>
    <property type="match status" value="1"/>
</dbReference>
<sequence length="462" mass="49151">MTAVRSPAPTAVLHPSATLAKFASELKYSDIPESVRMRCEDLFLDTMASILAGSSARAVQAMAKYTALMGPSEGKSEDFVNRRMTNPFFAAMVNAAAAHVVEQDDVHNGSVFHPAAVVFPPALAVAQAIGASGEEFITASVVGYEVGIRVGEFLGRSHYKIFHTTGTAGTVAAAVTVGRLLKLNPEQMLNAIGSAGTQASGLWEFLRDAADSKQLHTAHAASTGLSSAYLAKEGFTGARRILEGVQGMAAGMSTDADPAKLTDRLGVRWALPETSFKYHASCRHTHPAADALQHAMKTHGLKAGDISRVVTHVHQGAIDVLGPVVDPQTVHQSKFSMGTVLALIALRNSADLAGFDQALKDGQVAAFRDKVTMELDEEVDTAYPQRWIGKVTVTTKDGRNLAGRVDEPKGDPGNTLSRPEIEDKALRLGTYEGNATEAQVKKLIQTVWGISKQPVMGRVLAD</sequence>
<feature type="region of interest" description="Disordered" evidence="2">
    <location>
        <begin position="400"/>
        <end position="419"/>
    </location>
</feature>
<dbReference type="InterPro" id="IPR042183">
    <property type="entry name" value="MmgE/PrpD_sf_1"/>
</dbReference>
<keyword evidence="6" id="KW-1185">Reference proteome</keyword>
<dbReference type="GO" id="GO:0016829">
    <property type="term" value="F:lyase activity"/>
    <property type="evidence" value="ECO:0007669"/>
    <property type="project" value="InterPro"/>
</dbReference>
<dbReference type="InterPro" id="IPR045337">
    <property type="entry name" value="MmgE_PrpD_C"/>
</dbReference>
<dbReference type="RefSeq" id="WP_259659662.1">
    <property type="nucleotide sequence ID" value="NZ_JAHXRI010000001.1"/>
</dbReference>
<evidence type="ECO:0000259" key="4">
    <source>
        <dbReference type="Pfam" id="PF19305"/>
    </source>
</evidence>
<comment type="similarity">
    <text evidence="1">Belongs to the PrpD family.</text>
</comment>
<feature type="domain" description="MmgE/PrpD C-terminal" evidence="4">
    <location>
        <begin position="279"/>
        <end position="448"/>
    </location>
</feature>
<dbReference type="InterPro" id="IPR005656">
    <property type="entry name" value="MmgE_PrpD"/>
</dbReference>
<comment type="caution">
    <text evidence="5">The sequence shown here is derived from an EMBL/GenBank/DDBJ whole genome shotgun (WGS) entry which is preliminary data.</text>
</comment>
<dbReference type="PANTHER" id="PTHR16943">
    <property type="entry name" value="2-METHYLCITRATE DEHYDRATASE-RELATED"/>
    <property type="match status" value="1"/>
</dbReference>
<dbReference type="Proteomes" id="UP000739565">
    <property type="component" value="Unassembled WGS sequence"/>
</dbReference>
<dbReference type="Gene3D" id="3.30.1330.120">
    <property type="entry name" value="2-methylcitrate dehydratase PrpD"/>
    <property type="match status" value="1"/>
</dbReference>
<dbReference type="AlphaFoldDB" id="A0A953T1F8"/>
<dbReference type="InterPro" id="IPR045336">
    <property type="entry name" value="MmgE_PrpD_N"/>
</dbReference>
<dbReference type="EMBL" id="JAHXRI010000001">
    <property type="protein sequence ID" value="MBZ1349250.1"/>
    <property type="molecule type" value="Genomic_DNA"/>
</dbReference>
<evidence type="ECO:0000259" key="3">
    <source>
        <dbReference type="Pfam" id="PF03972"/>
    </source>
</evidence>
<feature type="compositionally biased region" description="Basic and acidic residues" evidence="2">
    <location>
        <begin position="400"/>
        <end position="410"/>
    </location>
</feature>
<protein>
    <submittedName>
        <fullName evidence="5">MmgE/PrpD family protein</fullName>
    </submittedName>
</protein>
<accession>A0A953T1F8</accession>
<dbReference type="Pfam" id="PF03972">
    <property type="entry name" value="MmgE_PrpD_N"/>
    <property type="match status" value="1"/>
</dbReference>
<dbReference type="PANTHER" id="PTHR16943:SF8">
    <property type="entry name" value="2-METHYLCITRATE DEHYDRATASE"/>
    <property type="match status" value="1"/>
</dbReference>
<name>A0A953T1F8_9BURK</name>
<evidence type="ECO:0000313" key="6">
    <source>
        <dbReference type="Proteomes" id="UP000739565"/>
    </source>
</evidence>
<dbReference type="Gene3D" id="1.10.4100.10">
    <property type="entry name" value="2-methylcitrate dehydratase PrpD"/>
    <property type="match status" value="1"/>
</dbReference>
<reference evidence="5" key="1">
    <citation type="submission" date="2021-07" db="EMBL/GenBank/DDBJ databases">
        <title>New genus and species of the family Alcaligenaceae.</title>
        <authorList>
            <person name="Hahn M.W."/>
        </authorList>
    </citation>
    <scope>NUCLEOTIDE SEQUENCE</scope>
    <source>
        <strain evidence="5">LF4-65</strain>
    </source>
</reference>
<gene>
    <name evidence="5" type="ORF">KZZ10_01195</name>
</gene>
<dbReference type="InterPro" id="IPR042188">
    <property type="entry name" value="MmgE/PrpD_sf_2"/>
</dbReference>
<organism evidence="5 6">
    <name type="scientific">Zwartia hollandica</name>
    <dbReference type="NCBI Taxonomy" id="324606"/>
    <lineage>
        <taxon>Bacteria</taxon>
        <taxon>Pseudomonadati</taxon>
        <taxon>Pseudomonadota</taxon>
        <taxon>Betaproteobacteria</taxon>
        <taxon>Burkholderiales</taxon>
        <taxon>Alcaligenaceae</taxon>
        <taxon>Zwartia</taxon>
    </lineage>
</organism>
<evidence type="ECO:0000256" key="2">
    <source>
        <dbReference type="SAM" id="MobiDB-lite"/>
    </source>
</evidence>
<feature type="domain" description="MmgE/PrpD N-terminal" evidence="3">
    <location>
        <begin position="18"/>
        <end position="258"/>
    </location>
</feature>
<evidence type="ECO:0000313" key="5">
    <source>
        <dbReference type="EMBL" id="MBZ1349250.1"/>
    </source>
</evidence>
<dbReference type="Pfam" id="PF19305">
    <property type="entry name" value="MmgE_PrpD_C"/>
    <property type="match status" value="1"/>
</dbReference>
<proteinExistence type="inferred from homology"/>